<dbReference type="KEGG" id="spav:Spa2297_17390"/>
<evidence type="ECO:0000313" key="5">
    <source>
        <dbReference type="EMBL" id="ANJ08596.1"/>
    </source>
</evidence>
<dbReference type="InterPro" id="IPR015797">
    <property type="entry name" value="NUDIX_hydrolase-like_dom_sf"/>
</dbReference>
<dbReference type="PROSITE" id="PS51462">
    <property type="entry name" value="NUDIX"/>
    <property type="match status" value="1"/>
</dbReference>
<name>A0A191V0R0_9ACTN</name>
<proteinExistence type="inferred from homology"/>
<dbReference type="PROSITE" id="PS00893">
    <property type="entry name" value="NUDIX_BOX"/>
    <property type="match status" value="1"/>
</dbReference>
<dbReference type="CDD" id="cd02883">
    <property type="entry name" value="NUDIX_Hydrolase"/>
    <property type="match status" value="1"/>
</dbReference>
<organism evidence="5 6">
    <name type="scientific">Streptomyces parvulus</name>
    <dbReference type="NCBI Taxonomy" id="146923"/>
    <lineage>
        <taxon>Bacteria</taxon>
        <taxon>Bacillati</taxon>
        <taxon>Actinomycetota</taxon>
        <taxon>Actinomycetes</taxon>
        <taxon>Kitasatosporales</taxon>
        <taxon>Streptomycetaceae</taxon>
        <taxon>Streptomyces</taxon>
    </lineage>
</organism>
<dbReference type="AlphaFoldDB" id="A0A191V0R0"/>
<protein>
    <submittedName>
        <fullName evidence="5">NUDIX hydrolase</fullName>
    </submittedName>
</protein>
<evidence type="ECO:0000259" key="4">
    <source>
        <dbReference type="PROSITE" id="PS51462"/>
    </source>
</evidence>
<dbReference type="SUPFAM" id="SSF55811">
    <property type="entry name" value="Nudix"/>
    <property type="match status" value="1"/>
</dbReference>
<comment type="similarity">
    <text evidence="1 3">Belongs to the Nudix hydrolase family.</text>
</comment>
<keyword evidence="2 3" id="KW-0378">Hydrolase</keyword>
<dbReference type="InterPro" id="IPR000086">
    <property type="entry name" value="NUDIX_hydrolase_dom"/>
</dbReference>
<evidence type="ECO:0000256" key="1">
    <source>
        <dbReference type="ARBA" id="ARBA00005582"/>
    </source>
</evidence>
<dbReference type="RefSeq" id="WP_064728962.1">
    <property type="nucleotide sequence ID" value="NZ_BMRX01000001.1"/>
</dbReference>
<evidence type="ECO:0000256" key="2">
    <source>
        <dbReference type="ARBA" id="ARBA00022801"/>
    </source>
</evidence>
<dbReference type="PRINTS" id="PR00502">
    <property type="entry name" value="NUDIXFAMILY"/>
</dbReference>
<dbReference type="InterPro" id="IPR020476">
    <property type="entry name" value="Nudix_hydrolase"/>
</dbReference>
<reference evidence="5 6" key="1">
    <citation type="submission" date="2016-05" db="EMBL/GenBank/DDBJ databases">
        <title>Non-Contiguous Finished Genome Sequence of Streptomyces parvulus 2297 Integrated Site-Specifically with Actinophage R4.</title>
        <authorList>
            <person name="Nishizawa T."/>
            <person name="Miura T."/>
            <person name="Harada C."/>
            <person name="Guo Y."/>
            <person name="Narisawa K."/>
            <person name="Ohta H."/>
            <person name="Takahashi H."/>
            <person name="Shirai M."/>
        </authorList>
    </citation>
    <scope>NUCLEOTIDE SEQUENCE [LARGE SCALE GENOMIC DNA]</scope>
    <source>
        <strain evidence="5 6">2297</strain>
    </source>
</reference>
<dbReference type="GO" id="GO:0016787">
    <property type="term" value="F:hydrolase activity"/>
    <property type="evidence" value="ECO:0007669"/>
    <property type="project" value="UniProtKB-KW"/>
</dbReference>
<feature type="domain" description="Nudix hydrolase" evidence="4">
    <location>
        <begin position="15"/>
        <end position="136"/>
    </location>
</feature>
<evidence type="ECO:0000313" key="6">
    <source>
        <dbReference type="Proteomes" id="UP000078468"/>
    </source>
</evidence>
<gene>
    <name evidence="5" type="ORF">Spa2297_17390</name>
</gene>
<accession>A0A191V0R0</accession>
<dbReference type="PANTHER" id="PTHR43736">
    <property type="entry name" value="ADP-RIBOSE PYROPHOSPHATASE"/>
    <property type="match status" value="1"/>
</dbReference>
<dbReference type="Gene3D" id="3.90.79.10">
    <property type="entry name" value="Nucleoside Triphosphate Pyrophosphohydrolase"/>
    <property type="match status" value="1"/>
</dbReference>
<dbReference type="Pfam" id="PF00293">
    <property type="entry name" value="NUDIX"/>
    <property type="match status" value="1"/>
</dbReference>
<sequence length="167" mass="18101">MLLYMSQPQEATSTPLHSVSVAGVVVREDGRLLAIRRADNGTWELPGGVLELNETPEAGVAREVWEETGIHVEVDELTGVYKNTTRGIVALVFRCKPSGGTERTSRESTAVSWLTPVEVSDRMSEVYAIRLLDALDGAGPHVRSHDGKHLIPVESQLMLDDSAPGDA</sequence>
<dbReference type="GeneID" id="91306663"/>
<dbReference type="Proteomes" id="UP000078468">
    <property type="component" value="Chromosome"/>
</dbReference>
<dbReference type="EMBL" id="CP015866">
    <property type="protein sequence ID" value="ANJ08596.1"/>
    <property type="molecule type" value="Genomic_DNA"/>
</dbReference>
<evidence type="ECO:0000256" key="3">
    <source>
        <dbReference type="RuleBase" id="RU003476"/>
    </source>
</evidence>
<dbReference type="InterPro" id="IPR020084">
    <property type="entry name" value="NUDIX_hydrolase_CS"/>
</dbReference>
<dbReference type="PANTHER" id="PTHR43736:SF1">
    <property type="entry name" value="DIHYDRONEOPTERIN TRIPHOSPHATE DIPHOSPHATASE"/>
    <property type="match status" value="1"/>
</dbReference>